<feature type="region of interest" description="Disordered" evidence="1">
    <location>
        <begin position="50"/>
        <end position="70"/>
    </location>
</feature>
<comment type="caution">
    <text evidence="2">The sequence shown here is derived from an EMBL/GenBank/DDBJ whole genome shotgun (WGS) entry which is preliminary data.</text>
</comment>
<feature type="compositionally biased region" description="Polar residues" evidence="1">
    <location>
        <begin position="59"/>
        <end position="68"/>
    </location>
</feature>
<dbReference type="Proteomes" id="UP000638560">
    <property type="component" value="Unassembled WGS sequence"/>
</dbReference>
<evidence type="ECO:0008006" key="4">
    <source>
        <dbReference type="Google" id="ProtNLM"/>
    </source>
</evidence>
<dbReference type="EMBL" id="JADPUN010000266">
    <property type="protein sequence ID" value="MBF9133344.1"/>
    <property type="molecule type" value="Genomic_DNA"/>
</dbReference>
<accession>A0ABS0H5D2</accession>
<feature type="region of interest" description="Disordered" evidence="1">
    <location>
        <begin position="1"/>
        <end position="30"/>
    </location>
</feature>
<dbReference type="RefSeq" id="WP_196204854.1">
    <property type="nucleotide sequence ID" value="NZ_JADPUN010000266.1"/>
</dbReference>
<evidence type="ECO:0000313" key="3">
    <source>
        <dbReference type="Proteomes" id="UP000638560"/>
    </source>
</evidence>
<organism evidence="2 3">
    <name type="scientific">Plantactinospora alkalitolerans</name>
    <dbReference type="NCBI Taxonomy" id="2789879"/>
    <lineage>
        <taxon>Bacteria</taxon>
        <taxon>Bacillati</taxon>
        <taxon>Actinomycetota</taxon>
        <taxon>Actinomycetes</taxon>
        <taxon>Micromonosporales</taxon>
        <taxon>Micromonosporaceae</taxon>
        <taxon>Plantactinospora</taxon>
    </lineage>
</organism>
<keyword evidence="3" id="KW-1185">Reference proteome</keyword>
<name>A0ABS0H5D2_9ACTN</name>
<evidence type="ECO:0000256" key="1">
    <source>
        <dbReference type="SAM" id="MobiDB-lite"/>
    </source>
</evidence>
<protein>
    <recommendedName>
        <fullName evidence="4">Small CPxCG-related zinc finger protein</fullName>
    </recommendedName>
</protein>
<sequence length="79" mass="8308">MASESCPICGEEADADEIDPHGHFSGDDEGDLDEDVVVHLLILGSRRDRTGCGEDIDNSSDGASTDEGSVNCPECRAVI</sequence>
<evidence type="ECO:0000313" key="2">
    <source>
        <dbReference type="EMBL" id="MBF9133344.1"/>
    </source>
</evidence>
<proteinExistence type="predicted"/>
<reference evidence="2 3" key="1">
    <citation type="submission" date="2020-11" db="EMBL/GenBank/DDBJ databases">
        <title>A novel isolate from a Black sea contaminated sediment with potential to produce alkanes: Plantactinospora alkalitolerans sp. nov.</title>
        <authorList>
            <person name="Carro L."/>
            <person name="Veyisoglu A."/>
            <person name="Guven K."/>
            <person name="Schumann P."/>
            <person name="Klenk H.-P."/>
            <person name="Sahin N."/>
        </authorList>
    </citation>
    <scope>NUCLEOTIDE SEQUENCE [LARGE SCALE GENOMIC DNA]</scope>
    <source>
        <strain evidence="2 3">S1510</strain>
    </source>
</reference>
<gene>
    <name evidence="2" type="ORF">I0C86_30935</name>
</gene>